<evidence type="ECO:0000256" key="5">
    <source>
        <dbReference type="ARBA" id="ARBA00023002"/>
    </source>
</evidence>
<comment type="subcellular location">
    <subcellularLocation>
        <location evidence="7">Cytoplasm</location>
    </subcellularLocation>
</comment>
<feature type="domain" description="Aldehyde dehydrogenase" evidence="8">
    <location>
        <begin position="9"/>
        <end position="308"/>
    </location>
</feature>
<evidence type="ECO:0000313" key="10">
    <source>
        <dbReference type="Proteomes" id="UP000176952"/>
    </source>
</evidence>
<keyword evidence="5 7" id="KW-0560">Oxidoreductase</keyword>
<dbReference type="HAMAP" id="MF_00412">
    <property type="entry name" value="ProA"/>
    <property type="match status" value="1"/>
</dbReference>
<proteinExistence type="inferred from homology"/>
<keyword evidence="4 7" id="KW-0521">NADP</keyword>
<dbReference type="InterPro" id="IPR016162">
    <property type="entry name" value="Ald_DH_N"/>
</dbReference>
<dbReference type="InterPro" id="IPR000965">
    <property type="entry name" value="GPR_dom"/>
</dbReference>
<comment type="function">
    <text evidence="7">Catalyzes the NADPH-dependent reduction of L-glutamate 5-phosphate into L-glutamate 5-semialdehyde and phosphate. The product spontaneously undergoes cyclization to form 1-pyrroline-5-carboxylate.</text>
</comment>
<dbReference type="EC" id="1.2.1.41" evidence="7"/>
<dbReference type="InterPro" id="IPR012134">
    <property type="entry name" value="Glu-5-SA_DH"/>
</dbReference>
<dbReference type="SUPFAM" id="SSF53720">
    <property type="entry name" value="ALDH-like"/>
    <property type="match status" value="1"/>
</dbReference>
<keyword evidence="7" id="KW-0963">Cytoplasm</keyword>
<protein>
    <recommendedName>
        <fullName evidence="7">Gamma-glutamyl phosphate reductase</fullName>
        <shortName evidence="7">GPR</shortName>
        <ecNumber evidence="7">1.2.1.41</ecNumber>
    </recommendedName>
    <alternativeName>
        <fullName evidence="7">Glutamate-5-semialdehyde dehydrogenase</fullName>
    </alternativeName>
    <alternativeName>
        <fullName evidence="7">Glutamyl-gamma-semialdehyde dehydrogenase</fullName>
        <shortName evidence="7">GSA dehydrogenase</shortName>
    </alternativeName>
</protein>
<accession>A0A1G2B2R8</accession>
<dbReference type="GO" id="GO:0004350">
    <property type="term" value="F:glutamate-5-semialdehyde dehydrogenase activity"/>
    <property type="evidence" value="ECO:0007669"/>
    <property type="project" value="UniProtKB-UniRule"/>
</dbReference>
<dbReference type="EMBL" id="MHKD01000024">
    <property type="protein sequence ID" value="OGY82959.1"/>
    <property type="molecule type" value="Genomic_DNA"/>
</dbReference>
<dbReference type="NCBIfam" id="TIGR00407">
    <property type="entry name" value="proA"/>
    <property type="match status" value="1"/>
</dbReference>
<dbReference type="STRING" id="1798542.A3F54_04620"/>
<evidence type="ECO:0000256" key="6">
    <source>
        <dbReference type="ARBA" id="ARBA00049024"/>
    </source>
</evidence>
<dbReference type="NCBIfam" id="NF001221">
    <property type="entry name" value="PRK00197.1"/>
    <property type="match status" value="1"/>
</dbReference>
<dbReference type="Pfam" id="PF00171">
    <property type="entry name" value="Aldedh"/>
    <property type="match status" value="1"/>
</dbReference>
<dbReference type="Gene3D" id="3.40.309.10">
    <property type="entry name" value="Aldehyde Dehydrogenase, Chain A, domain 2"/>
    <property type="match status" value="1"/>
</dbReference>
<evidence type="ECO:0000256" key="7">
    <source>
        <dbReference type="HAMAP-Rule" id="MF_00412"/>
    </source>
</evidence>
<dbReference type="Gene3D" id="3.40.605.10">
    <property type="entry name" value="Aldehyde Dehydrogenase, Chain A, domain 1"/>
    <property type="match status" value="1"/>
</dbReference>
<reference evidence="9 10" key="1">
    <citation type="journal article" date="2016" name="Nat. Commun.">
        <title>Thousands of microbial genomes shed light on interconnected biogeochemical processes in an aquifer system.</title>
        <authorList>
            <person name="Anantharaman K."/>
            <person name="Brown C.T."/>
            <person name="Hug L.A."/>
            <person name="Sharon I."/>
            <person name="Castelle C.J."/>
            <person name="Probst A.J."/>
            <person name="Thomas B.C."/>
            <person name="Singh A."/>
            <person name="Wilkins M.J."/>
            <person name="Karaoz U."/>
            <person name="Brodie E.L."/>
            <person name="Williams K.H."/>
            <person name="Hubbard S.S."/>
            <person name="Banfield J.F."/>
        </authorList>
    </citation>
    <scope>NUCLEOTIDE SEQUENCE [LARGE SCALE GENOMIC DNA]</scope>
</reference>
<dbReference type="PANTHER" id="PTHR11063:SF8">
    <property type="entry name" value="DELTA-1-PYRROLINE-5-CARBOXYLATE SYNTHASE"/>
    <property type="match status" value="1"/>
</dbReference>
<dbReference type="GO" id="GO:0055129">
    <property type="term" value="P:L-proline biosynthetic process"/>
    <property type="evidence" value="ECO:0007669"/>
    <property type="project" value="UniProtKB-UniRule"/>
</dbReference>
<dbReference type="InterPro" id="IPR015590">
    <property type="entry name" value="Aldehyde_DH_dom"/>
</dbReference>
<dbReference type="InterPro" id="IPR016163">
    <property type="entry name" value="Ald_DH_C"/>
</dbReference>
<dbReference type="InterPro" id="IPR016161">
    <property type="entry name" value="Ald_DH/histidinol_DH"/>
</dbReference>
<dbReference type="CDD" id="cd07079">
    <property type="entry name" value="ALDH_F18-19_ProA-GPR"/>
    <property type="match status" value="1"/>
</dbReference>
<name>A0A1G2B2R8_9BACT</name>
<dbReference type="FunFam" id="3.40.309.10:FF:000006">
    <property type="entry name" value="Gamma-glutamyl phosphate reductase"/>
    <property type="match status" value="1"/>
</dbReference>
<dbReference type="GO" id="GO:0005737">
    <property type="term" value="C:cytoplasm"/>
    <property type="evidence" value="ECO:0007669"/>
    <property type="project" value="UniProtKB-SubCell"/>
</dbReference>
<dbReference type="GO" id="GO:0050661">
    <property type="term" value="F:NADP binding"/>
    <property type="evidence" value="ECO:0007669"/>
    <property type="project" value="InterPro"/>
</dbReference>
<organism evidence="9 10">
    <name type="scientific">Candidatus Kerfeldbacteria bacterium RIFCSPHIGHO2_12_FULL_48_17</name>
    <dbReference type="NCBI Taxonomy" id="1798542"/>
    <lineage>
        <taxon>Bacteria</taxon>
        <taxon>Candidatus Kerfeldiibacteriota</taxon>
    </lineage>
</organism>
<gene>
    <name evidence="7" type="primary">proA</name>
    <name evidence="9" type="ORF">A3F54_04620</name>
</gene>
<evidence type="ECO:0000259" key="8">
    <source>
        <dbReference type="Pfam" id="PF00171"/>
    </source>
</evidence>
<dbReference type="UniPathway" id="UPA00098">
    <property type="reaction ID" value="UER00360"/>
</dbReference>
<dbReference type="Proteomes" id="UP000176952">
    <property type="component" value="Unassembled WGS sequence"/>
</dbReference>
<comment type="pathway">
    <text evidence="1 7">Amino-acid biosynthesis; L-proline biosynthesis; L-glutamate 5-semialdehyde from L-glutamate: step 2/2.</text>
</comment>
<sequence length="421" mass="45825">MNTLKTIITKQAQAAKNTLPELRRLNTDTKNQALHAMADILIKHSEEILTANAQDLTDLPHTRPNANQALKNRLILTKEKITAIAASLRAIAALPDPVGEILGLKTRPNGLRIGKMRTPMGVLCCIYESRPNVTADIAGLALKSGNACILRGGRESIHSNTTIARILKQAIQNTGVNPDYLQMIEQTGREGVTILAQLDQYIDLIIPRGGEKLIDVVSQHAKMPVLKHRKGICHLYADADANHKKAIDIIVNAKAQNPSTCNSLEKALIHEKIADTLLPELVRALTQANVEVRGCERTQKITPSVTPATDADWSTEYLDLKITLKIVKNFDEAVKHIEKYGTGLADGIITENYTTAGAFLQTIDSANVFVNASTRFADGFEYGLGAEVGISTAKIHGRGPMGLEDLTVTKYIVLGNGQTRK</sequence>
<evidence type="ECO:0000256" key="3">
    <source>
        <dbReference type="ARBA" id="ARBA00022650"/>
    </source>
</evidence>
<dbReference type="PANTHER" id="PTHR11063">
    <property type="entry name" value="GLUTAMATE SEMIALDEHYDE DEHYDROGENASE"/>
    <property type="match status" value="1"/>
</dbReference>
<evidence type="ECO:0000256" key="2">
    <source>
        <dbReference type="ARBA" id="ARBA00022605"/>
    </source>
</evidence>
<comment type="catalytic activity">
    <reaction evidence="6 7">
        <text>L-glutamate 5-semialdehyde + phosphate + NADP(+) = L-glutamyl 5-phosphate + NADPH + H(+)</text>
        <dbReference type="Rhea" id="RHEA:19541"/>
        <dbReference type="ChEBI" id="CHEBI:15378"/>
        <dbReference type="ChEBI" id="CHEBI:43474"/>
        <dbReference type="ChEBI" id="CHEBI:57783"/>
        <dbReference type="ChEBI" id="CHEBI:58066"/>
        <dbReference type="ChEBI" id="CHEBI:58274"/>
        <dbReference type="ChEBI" id="CHEBI:58349"/>
        <dbReference type="EC" id="1.2.1.41"/>
    </reaction>
</comment>
<comment type="similarity">
    <text evidence="7">Belongs to the gamma-glutamyl phosphate reductase family.</text>
</comment>
<keyword evidence="3 7" id="KW-0641">Proline biosynthesis</keyword>
<evidence type="ECO:0000256" key="1">
    <source>
        <dbReference type="ARBA" id="ARBA00004985"/>
    </source>
</evidence>
<evidence type="ECO:0000256" key="4">
    <source>
        <dbReference type="ARBA" id="ARBA00022857"/>
    </source>
</evidence>
<evidence type="ECO:0000313" key="9">
    <source>
        <dbReference type="EMBL" id="OGY82959.1"/>
    </source>
</evidence>
<dbReference type="AlphaFoldDB" id="A0A1G2B2R8"/>
<keyword evidence="2 7" id="KW-0028">Amino-acid biosynthesis</keyword>
<dbReference type="PIRSF" id="PIRSF000151">
    <property type="entry name" value="GPR"/>
    <property type="match status" value="1"/>
</dbReference>
<comment type="caution">
    <text evidence="9">The sequence shown here is derived from an EMBL/GenBank/DDBJ whole genome shotgun (WGS) entry which is preliminary data.</text>
</comment>